<keyword evidence="2" id="KW-1185">Reference proteome</keyword>
<dbReference type="PANTHER" id="PTHR22714">
    <property type="entry name" value="PROTEIN CBG02446-RELATED"/>
    <property type="match status" value="1"/>
</dbReference>
<keyword evidence="1" id="KW-1133">Transmembrane helix</keyword>
<feature type="transmembrane region" description="Helical" evidence="1">
    <location>
        <begin position="131"/>
        <end position="150"/>
    </location>
</feature>
<dbReference type="Gene3D" id="3.40.190.10">
    <property type="entry name" value="Periplasmic binding protein-like II"/>
    <property type="match status" value="1"/>
</dbReference>
<evidence type="ECO:0000313" key="3">
    <source>
        <dbReference type="WBParaSite" id="PSAMB.scaffold547size47532.g6857.t1"/>
    </source>
</evidence>
<dbReference type="Proteomes" id="UP000887566">
    <property type="component" value="Unplaced"/>
</dbReference>
<keyword evidence="1" id="KW-0812">Transmembrane</keyword>
<dbReference type="PANTHER" id="PTHR22714:SF7">
    <property type="entry name" value="SOLUTE-BINDING PROTEIN FAMILY 3_N-TERMINAL DOMAIN-CONTAINING PROTEIN"/>
    <property type="match status" value="1"/>
</dbReference>
<evidence type="ECO:0000313" key="2">
    <source>
        <dbReference type="Proteomes" id="UP000887566"/>
    </source>
</evidence>
<feature type="transmembrane region" description="Helical" evidence="1">
    <location>
        <begin position="170"/>
        <end position="191"/>
    </location>
</feature>
<protein>
    <submittedName>
        <fullName evidence="3">Solute-binding protein family 3/N-terminal domain-containing protein</fullName>
    </submittedName>
</protein>
<reference evidence="3" key="1">
    <citation type="submission" date="2022-11" db="UniProtKB">
        <authorList>
            <consortium name="WormBaseParasite"/>
        </authorList>
    </citation>
    <scope>IDENTIFICATION</scope>
</reference>
<dbReference type="AlphaFoldDB" id="A0A914WW05"/>
<name>A0A914WW05_9BILA</name>
<evidence type="ECO:0000256" key="1">
    <source>
        <dbReference type="SAM" id="Phobius"/>
    </source>
</evidence>
<dbReference type="SUPFAM" id="SSF53850">
    <property type="entry name" value="Periplasmic binding protein-like II"/>
    <property type="match status" value="1"/>
</dbReference>
<dbReference type="WBParaSite" id="PSAMB.scaffold547size47532.g6857.t1">
    <property type="protein sequence ID" value="PSAMB.scaffold547size47532.g6857.t1"/>
    <property type="gene ID" value="PSAMB.scaffold547size47532.g6857"/>
</dbReference>
<organism evidence="2 3">
    <name type="scientific">Plectus sambesii</name>
    <dbReference type="NCBI Taxonomy" id="2011161"/>
    <lineage>
        <taxon>Eukaryota</taxon>
        <taxon>Metazoa</taxon>
        <taxon>Ecdysozoa</taxon>
        <taxon>Nematoda</taxon>
        <taxon>Chromadorea</taxon>
        <taxon>Plectida</taxon>
        <taxon>Plectina</taxon>
        <taxon>Plectoidea</taxon>
        <taxon>Plectidae</taxon>
        <taxon>Plectus</taxon>
    </lineage>
</organism>
<keyword evidence="1" id="KW-0472">Membrane</keyword>
<dbReference type="InterPro" id="IPR040128">
    <property type="entry name" value="T25E4.2-like"/>
</dbReference>
<accession>A0A914WW05</accession>
<sequence length="297" mass="33302">MQTIRLTYVRENYPYIAGCSVRSGVLTACQEPGITSEIWLQFARQYNYTLELVKTANYGAFAEVNGTRLWTGVIGLLVNGSADASLSLLSPNEYRYSDVIFGPVLTTYELGFIYGLPLESQNIVVSVYDQLSIQVLLLIICFCAAVYSVNRGVLEGFWAVVAALSFQNDWWVRLFNPLLIFGFLFINWMYFAGYRSQAIASSWSDRPFANVEEEARSKLASGKLKLIVEDSTLLYNAKMVYGNDGVFERNPPIVERNLEAIGQLLCTDATIVYYGNVAPMGSVWFAKTPCPIKRQVI</sequence>
<proteinExistence type="predicted"/>